<dbReference type="PANTHER" id="PTHR10039">
    <property type="entry name" value="AMELOGENIN"/>
    <property type="match status" value="1"/>
</dbReference>
<dbReference type="AlphaFoldDB" id="A0A0M8P3B7"/>
<comment type="caution">
    <text evidence="4">The sequence shown here is derived from an EMBL/GenBank/DDBJ whole genome shotgun (WGS) entry which is preliminary data.</text>
</comment>
<dbReference type="SUPFAM" id="SSF48403">
    <property type="entry name" value="Ankyrin repeat"/>
    <property type="match status" value="1"/>
</dbReference>
<dbReference type="PROSITE" id="PS50297">
    <property type="entry name" value="ANK_REP_REGION"/>
    <property type="match status" value="5"/>
</dbReference>
<evidence type="ECO:0000256" key="1">
    <source>
        <dbReference type="ARBA" id="ARBA00022737"/>
    </source>
</evidence>
<feature type="repeat" description="ANK" evidence="2">
    <location>
        <begin position="659"/>
        <end position="691"/>
    </location>
</feature>
<dbReference type="Pfam" id="PF12796">
    <property type="entry name" value="Ank_2"/>
    <property type="match status" value="2"/>
</dbReference>
<feature type="repeat" description="ANK" evidence="2">
    <location>
        <begin position="692"/>
        <end position="724"/>
    </location>
</feature>
<accession>A0A0M8P3B7</accession>
<reference evidence="4 5" key="1">
    <citation type="submission" date="2015-08" db="EMBL/GenBank/DDBJ databases">
        <title>Genome sequencing of Penicillium nordicum.</title>
        <authorList>
            <person name="Nguyen H.D."/>
            <person name="Seifert K.A."/>
        </authorList>
    </citation>
    <scope>NUCLEOTIDE SEQUENCE [LARGE SCALE GENOMIC DNA]</scope>
    <source>
        <strain evidence="4 5">DAOMC 185683</strain>
    </source>
</reference>
<dbReference type="SUPFAM" id="SSF52540">
    <property type="entry name" value="P-loop containing nucleoside triphosphate hydrolases"/>
    <property type="match status" value="1"/>
</dbReference>
<dbReference type="SMART" id="SM00248">
    <property type="entry name" value="ANK"/>
    <property type="match status" value="5"/>
</dbReference>
<dbReference type="PRINTS" id="PR01415">
    <property type="entry name" value="ANKYRIN"/>
</dbReference>
<feature type="repeat" description="ANK" evidence="2">
    <location>
        <begin position="791"/>
        <end position="823"/>
    </location>
</feature>
<dbReference type="Proteomes" id="UP000037696">
    <property type="component" value="Unassembled WGS sequence"/>
</dbReference>
<dbReference type="InterPro" id="IPR036770">
    <property type="entry name" value="Ankyrin_rpt-contain_sf"/>
</dbReference>
<dbReference type="Gene3D" id="3.40.50.300">
    <property type="entry name" value="P-loop containing nucleotide triphosphate hydrolases"/>
    <property type="match status" value="1"/>
</dbReference>
<dbReference type="EMBL" id="LHQQ01000198">
    <property type="protein sequence ID" value="KOS39540.1"/>
    <property type="molecule type" value="Genomic_DNA"/>
</dbReference>
<dbReference type="InterPro" id="IPR002110">
    <property type="entry name" value="Ankyrin_rpt"/>
</dbReference>
<dbReference type="Pfam" id="PF22939">
    <property type="entry name" value="WHD_GPIID"/>
    <property type="match status" value="1"/>
</dbReference>
<evidence type="ECO:0000256" key="2">
    <source>
        <dbReference type="PROSITE-ProRule" id="PRU00023"/>
    </source>
</evidence>
<gene>
    <name evidence="4" type="ORF">ACN38_g9620</name>
</gene>
<feature type="repeat" description="ANK" evidence="2">
    <location>
        <begin position="758"/>
        <end position="790"/>
    </location>
</feature>
<organism evidence="4 5">
    <name type="scientific">Penicillium nordicum</name>
    <dbReference type="NCBI Taxonomy" id="229535"/>
    <lineage>
        <taxon>Eukaryota</taxon>
        <taxon>Fungi</taxon>
        <taxon>Dikarya</taxon>
        <taxon>Ascomycota</taxon>
        <taxon>Pezizomycotina</taxon>
        <taxon>Eurotiomycetes</taxon>
        <taxon>Eurotiomycetidae</taxon>
        <taxon>Eurotiales</taxon>
        <taxon>Aspergillaceae</taxon>
        <taxon>Penicillium</taxon>
    </lineage>
</organism>
<dbReference type="PROSITE" id="PS50837">
    <property type="entry name" value="NACHT"/>
    <property type="match status" value="1"/>
</dbReference>
<dbReference type="PANTHER" id="PTHR10039:SF15">
    <property type="entry name" value="NACHT DOMAIN-CONTAINING PROTEIN"/>
    <property type="match status" value="1"/>
</dbReference>
<dbReference type="InterPro" id="IPR054471">
    <property type="entry name" value="GPIID_WHD"/>
</dbReference>
<feature type="domain" description="NACHT" evidence="3">
    <location>
        <begin position="190"/>
        <end position="338"/>
    </location>
</feature>
<sequence length="855" mass="96282">MSMMTHVFLVWELKTNAQRPGRVESLSTVLYRIDGLDDNEFNTQQQNEMNKAILGCHNVSMELEATLNKFGILKNNSTAHWKDTVRRAWKRTRWDQAEIDNFRSRVVSNISLFNNVVSNINQDLALEIRKDIRTLCQKQDDQERDQILDWLSSINPSTRQSEVFNSHHRGTGIWFLETNEFKQWIYSEQQVLFCPGIPGAGKTTLASIVIDHLEQTFDNQDDIGLTYFFCDYRERPTLLTLLCALLRQLCQRRPLISDGVKSMYTSHVKKKTRPSEDSILCELKSIIATSTRVFFIIDALDECPVSDGFVSVRQPFLRQLVSLSVQTGIKILATSRPNTEIAAYLQTYVSVEIQPSREDIQSYLDSRIVELPDFVHKGPNLKQCIKDGITESARGMFLLVRLYFNLLLDQGNEKRIRNMMTKFSSGSQYNVYEHAYSETVKRIERQSADVVELAKRTIGWIANAKGPLTVAQLEHALAIEMGSHELDELNITDIKQLSSYCGGLVFVDELTGNVRLVHYTTQKYFENIWETWFPNVHEVITDSCLTYLSYDAFGDSCLQSKVELQGIQSEYPFFAYSARNWGEHFREHPGNHIMALEYLRNEAKTSLPGCLGLCGSSGDTELPRSGIRGEHLAAIFDLKDLMQTLLEKSPLRIQSKDEFGWTPLHFTARYGHETVSKLLLENGANIESSDRSGSTPLCVAAARGQETVVNLLLDNGAKIESSDISGKTSLHSAAHYGHTTVAKLLLNSGANIETSGRDGTTPLRLAAVFGNETMVKLLLENGANIESSDERGMTPLKMAARHGHKTVVKLLLDFGAHPGPPSSEQLPLPSKTETGMNGHNAMVHVRDFPMLFVSP</sequence>
<feature type="repeat" description="ANK" evidence="2">
    <location>
        <begin position="725"/>
        <end position="757"/>
    </location>
</feature>
<dbReference type="STRING" id="229535.A0A0M8P3B7"/>
<evidence type="ECO:0000313" key="5">
    <source>
        <dbReference type="Proteomes" id="UP000037696"/>
    </source>
</evidence>
<dbReference type="OrthoDB" id="195446at2759"/>
<evidence type="ECO:0000259" key="3">
    <source>
        <dbReference type="PROSITE" id="PS50837"/>
    </source>
</evidence>
<evidence type="ECO:0000313" key="4">
    <source>
        <dbReference type="EMBL" id="KOS39540.1"/>
    </source>
</evidence>
<dbReference type="InterPro" id="IPR027417">
    <property type="entry name" value="P-loop_NTPase"/>
</dbReference>
<dbReference type="Gene3D" id="1.25.40.20">
    <property type="entry name" value="Ankyrin repeat-containing domain"/>
    <property type="match status" value="1"/>
</dbReference>
<name>A0A0M8P3B7_9EURO</name>
<protein>
    <recommendedName>
        <fullName evidence="3">NACHT domain-containing protein</fullName>
    </recommendedName>
</protein>
<keyword evidence="1" id="KW-0677">Repeat</keyword>
<keyword evidence="2" id="KW-0040">ANK repeat</keyword>
<keyword evidence="5" id="KW-1185">Reference proteome</keyword>
<dbReference type="InterPro" id="IPR056884">
    <property type="entry name" value="NPHP3-like_N"/>
</dbReference>
<dbReference type="InterPro" id="IPR007111">
    <property type="entry name" value="NACHT_NTPase"/>
</dbReference>
<proteinExistence type="predicted"/>
<dbReference type="Pfam" id="PF24883">
    <property type="entry name" value="NPHP3_N"/>
    <property type="match status" value="1"/>
</dbReference>
<dbReference type="PROSITE" id="PS50088">
    <property type="entry name" value="ANK_REPEAT"/>
    <property type="match status" value="5"/>
</dbReference>